<dbReference type="Gene3D" id="2.60.40.790">
    <property type="match status" value="1"/>
</dbReference>
<dbReference type="Proteomes" id="UP001519345">
    <property type="component" value="Unassembled WGS sequence"/>
</dbReference>
<accession>A0ABS4IF36</accession>
<dbReference type="Pfam" id="PF00011">
    <property type="entry name" value="HSP20"/>
    <property type="match status" value="1"/>
</dbReference>
<dbReference type="EMBL" id="JAGGKX010000006">
    <property type="protein sequence ID" value="MBP1969473.1"/>
    <property type="molecule type" value="Genomic_DNA"/>
</dbReference>
<dbReference type="PROSITE" id="PS01031">
    <property type="entry name" value="SHSP"/>
    <property type="match status" value="1"/>
</dbReference>
<sequence>MAPDKENFSKRRHSSFDDLLNSMDSFLNGSFNHFNSFMNPKFVVQTYETDTNVVIKAELPDINRDQIQLEIIRNQVRISVENDTDLTEKKDSNKQLFNQQASQRMERTISLPFIISEEDTKARYRNGILKISTPKNKETRKFIKINE</sequence>
<evidence type="ECO:0000256" key="2">
    <source>
        <dbReference type="RuleBase" id="RU003616"/>
    </source>
</evidence>
<dbReference type="CDD" id="cd06464">
    <property type="entry name" value="ACD_sHsps-like"/>
    <property type="match status" value="1"/>
</dbReference>
<evidence type="ECO:0000256" key="1">
    <source>
        <dbReference type="PROSITE-ProRule" id="PRU00285"/>
    </source>
</evidence>
<name>A0ABS4IF36_9BACI</name>
<gene>
    <name evidence="4" type="ORF">J2Z83_001577</name>
</gene>
<organism evidence="4 5">
    <name type="scientific">Virgibacillus natechei</name>
    <dbReference type="NCBI Taxonomy" id="1216297"/>
    <lineage>
        <taxon>Bacteria</taxon>
        <taxon>Bacillati</taxon>
        <taxon>Bacillota</taxon>
        <taxon>Bacilli</taxon>
        <taxon>Bacillales</taxon>
        <taxon>Bacillaceae</taxon>
        <taxon>Virgibacillus</taxon>
    </lineage>
</organism>
<comment type="similarity">
    <text evidence="1 2">Belongs to the small heat shock protein (HSP20) family.</text>
</comment>
<dbReference type="InterPro" id="IPR008978">
    <property type="entry name" value="HSP20-like_chaperone"/>
</dbReference>
<evidence type="ECO:0000259" key="3">
    <source>
        <dbReference type="PROSITE" id="PS01031"/>
    </source>
</evidence>
<feature type="domain" description="SHSP" evidence="3">
    <location>
        <begin position="33"/>
        <end position="147"/>
    </location>
</feature>
<dbReference type="SUPFAM" id="SSF49764">
    <property type="entry name" value="HSP20-like chaperones"/>
    <property type="match status" value="1"/>
</dbReference>
<dbReference type="RefSeq" id="WP_209462661.1">
    <property type="nucleotide sequence ID" value="NZ_CP110224.1"/>
</dbReference>
<reference evidence="4 5" key="1">
    <citation type="submission" date="2021-03" db="EMBL/GenBank/DDBJ databases">
        <title>Genomic Encyclopedia of Type Strains, Phase IV (KMG-IV): sequencing the most valuable type-strain genomes for metagenomic binning, comparative biology and taxonomic classification.</title>
        <authorList>
            <person name="Goeker M."/>
        </authorList>
    </citation>
    <scope>NUCLEOTIDE SEQUENCE [LARGE SCALE GENOMIC DNA]</scope>
    <source>
        <strain evidence="4 5">DSM 25609</strain>
    </source>
</reference>
<proteinExistence type="inferred from homology"/>
<evidence type="ECO:0000313" key="5">
    <source>
        <dbReference type="Proteomes" id="UP001519345"/>
    </source>
</evidence>
<keyword evidence="5" id="KW-1185">Reference proteome</keyword>
<evidence type="ECO:0000313" key="4">
    <source>
        <dbReference type="EMBL" id="MBP1969473.1"/>
    </source>
</evidence>
<comment type="caution">
    <text evidence="4">The sequence shown here is derived from an EMBL/GenBank/DDBJ whole genome shotgun (WGS) entry which is preliminary data.</text>
</comment>
<protein>
    <submittedName>
        <fullName evidence="4">HSP20 family protein</fullName>
    </submittedName>
</protein>
<dbReference type="InterPro" id="IPR002068">
    <property type="entry name" value="A-crystallin/Hsp20_dom"/>
</dbReference>